<dbReference type="AlphaFoldDB" id="A0A9W4UPT4"/>
<dbReference type="GO" id="GO:0006400">
    <property type="term" value="P:tRNA modification"/>
    <property type="evidence" value="ECO:0007669"/>
    <property type="project" value="InterPro"/>
</dbReference>
<dbReference type="GO" id="GO:0008193">
    <property type="term" value="F:tRNA guanylyltransferase activity"/>
    <property type="evidence" value="ECO:0007669"/>
    <property type="project" value="UniProtKB-EC"/>
</dbReference>
<feature type="region of interest" description="Disordered" evidence="15">
    <location>
        <begin position="474"/>
        <end position="510"/>
    </location>
</feature>
<comment type="cofactor">
    <cofactor evidence="1">
        <name>Mg(2+)</name>
        <dbReference type="ChEBI" id="CHEBI:18420"/>
    </cofactor>
</comment>
<comment type="function">
    <text evidence="2">Adds a GMP to the 5'-end of tRNA(His) after transcription and RNase P cleavage.</text>
</comment>
<dbReference type="OrthoDB" id="62560at2759"/>
<dbReference type="PANTHER" id="PTHR12729">
    <property type="entry name" value="TRNA(HIS) GUANYLYLTRANSFERASE-RELATED"/>
    <property type="match status" value="1"/>
</dbReference>
<keyword evidence="11" id="KW-0460">Magnesium</keyword>
<feature type="compositionally biased region" description="Pro residues" evidence="15">
    <location>
        <begin position="346"/>
        <end position="372"/>
    </location>
</feature>
<evidence type="ECO:0000313" key="18">
    <source>
        <dbReference type="EMBL" id="CAI6339880.1"/>
    </source>
</evidence>
<feature type="region of interest" description="Disordered" evidence="15">
    <location>
        <begin position="592"/>
        <end position="733"/>
    </location>
</feature>
<evidence type="ECO:0000256" key="1">
    <source>
        <dbReference type="ARBA" id="ARBA00001946"/>
    </source>
</evidence>
<evidence type="ECO:0000259" key="16">
    <source>
        <dbReference type="Pfam" id="PF04446"/>
    </source>
</evidence>
<keyword evidence="12" id="KW-0342">GTP-binding</keyword>
<evidence type="ECO:0000256" key="15">
    <source>
        <dbReference type="SAM" id="MobiDB-lite"/>
    </source>
</evidence>
<evidence type="ECO:0000313" key="19">
    <source>
        <dbReference type="Proteomes" id="UP001152607"/>
    </source>
</evidence>
<evidence type="ECO:0000256" key="11">
    <source>
        <dbReference type="ARBA" id="ARBA00022842"/>
    </source>
</evidence>
<keyword evidence="10" id="KW-0547">Nucleotide-binding</keyword>
<organism evidence="18 19">
    <name type="scientific">Periconia digitata</name>
    <dbReference type="NCBI Taxonomy" id="1303443"/>
    <lineage>
        <taxon>Eukaryota</taxon>
        <taxon>Fungi</taxon>
        <taxon>Dikarya</taxon>
        <taxon>Ascomycota</taxon>
        <taxon>Pezizomycotina</taxon>
        <taxon>Dothideomycetes</taxon>
        <taxon>Pleosporomycetidae</taxon>
        <taxon>Pleosporales</taxon>
        <taxon>Massarineae</taxon>
        <taxon>Periconiaceae</taxon>
        <taxon>Periconia</taxon>
    </lineage>
</organism>
<protein>
    <recommendedName>
        <fullName evidence="5">tRNA(His) guanylyltransferase</fullName>
        <ecNumber evidence="4">2.7.7.79</ecNumber>
    </recommendedName>
    <alternativeName>
        <fullName evidence="13">tRNA-histidine guanylyltransferase</fullName>
    </alternativeName>
</protein>
<evidence type="ECO:0000256" key="4">
    <source>
        <dbReference type="ARBA" id="ARBA00012511"/>
    </source>
</evidence>
<keyword evidence="6" id="KW-0808">Transferase</keyword>
<evidence type="ECO:0000259" key="17">
    <source>
        <dbReference type="Pfam" id="PF14413"/>
    </source>
</evidence>
<feature type="compositionally biased region" description="Low complexity" evidence="15">
    <location>
        <begin position="327"/>
        <end position="345"/>
    </location>
</feature>
<dbReference type="PANTHER" id="PTHR12729:SF6">
    <property type="entry name" value="TRNA(HIS) GUANYLYLTRANSFERASE-RELATED"/>
    <property type="match status" value="1"/>
</dbReference>
<evidence type="ECO:0000256" key="9">
    <source>
        <dbReference type="ARBA" id="ARBA00022723"/>
    </source>
</evidence>
<feature type="region of interest" description="Disordered" evidence="15">
    <location>
        <begin position="220"/>
        <end position="307"/>
    </location>
</feature>
<dbReference type="Pfam" id="PF04446">
    <property type="entry name" value="Thg1"/>
    <property type="match status" value="1"/>
</dbReference>
<evidence type="ECO:0000256" key="10">
    <source>
        <dbReference type="ARBA" id="ARBA00022741"/>
    </source>
</evidence>
<dbReference type="FunFam" id="3.30.70.3000:FF:000001">
    <property type="entry name" value="tRNA(His) guanylyltransferase"/>
    <property type="match status" value="1"/>
</dbReference>
<feature type="compositionally biased region" description="Basic residues" evidence="15">
    <location>
        <begin position="559"/>
        <end position="569"/>
    </location>
</feature>
<feature type="domain" description="tRNAHis guanylyltransferase catalytic" evidence="16">
    <location>
        <begin position="6"/>
        <end position="136"/>
    </location>
</feature>
<dbReference type="InterPro" id="IPR025845">
    <property type="entry name" value="Thg1_C_dom"/>
</dbReference>
<feature type="region of interest" description="Disordered" evidence="15">
    <location>
        <begin position="326"/>
        <end position="442"/>
    </location>
</feature>
<keyword evidence="9" id="KW-0479">Metal-binding</keyword>
<keyword evidence="8" id="KW-0548">Nucleotidyltransferase</keyword>
<comment type="catalytic activity">
    <reaction evidence="14">
        <text>a 5'-end ribonucleotide-tRNA(His) + GTP + ATP + H2O = a 5'-end phospho-guanosine-ribonucleotide-tRNA(His) + AMP + 2 diphosphate + H(+)</text>
        <dbReference type="Rhea" id="RHEA:54564"/>
        <dbReference type="Rhea" id="RHEA-COMP:14193"/>
        <dbReference type="Rhea" id="RHEA-COMP:14917"/>
        <dbReference type="ChEBI" id="CHEBI:15377"/>
        <dbReference type="ChEBI" id="CHEBI:15378"/>
        <dbReference type="ChEBI" id="CHEBI:30616"/>
        <dbReference type="ChEBI" id="CHEBI:33019"/>
        <dbReference type="ChEBI" id="CHEBI:37565"/>
        <dbReference type="ChEBI" id="CHEBI:138282"/>
        <dbReference type="ChEBI" id="CHEBI:141847"/>
        <dbReference type="ChEBI" id="CHEBI:456215"/>
        <dbReference type="EC" id="2.7.7.79"/>
    </reaction>
</comment>
<accession>A0A9W4UPT4</accession>
<feature type="compositionally biased region" description="Basic residues" evidence="15">
    <location>
        <begin position="663"/>
        <end position="672"/>
    </location>
</feature>
<reference evidence="18" key="1">
    <citation type="submission" date="2023-01" db="EMBL/GenBank/DDBJ databases">
        <authorList>
            <person name="Van Ghelder C."/>
            <person name="Rancurel C."/>
        </authorList>
    </citation>
    <scope>NUCLEOTIDE SEQUENCE</scope>
    <source>
        <strain evidence="18">CNCM I-4278</strain>
    </source>
</reference>
<feature type="compositionally biased region" description="Low complexity" evidence="15">
    <location>
        <begin position="604"/>
        <end position="621"/>
    </location>
</feature>
<dbReference type="GO" id="GO:0005525">
    <property type="term" value="F:GTP binding"/>
    <property type="evidence" value="ECO:0007669"/>
    <property type="project" value="UniProtKB-KW"/>
</dbReference>
<comment type="caution">
    <text evidence="18">The sequence shown here is derived from an EMBL/GenBank/DDBJ whole genome shotgun (WGS) entry which is preliminary data.</text>
</comment>
<comment type="similarity">
    <text evidence="3">Belongs to the tRNA(His) guanylyltransferase family.</text>
</comment>
<evidence type="ECO:0000256" key="3">
    <source>
        <dbReference type="ARBA" id="ARBA00010113"/>
    </source>
</evidence>
<evidence type="ECO:0000256" key="8">
    <source>
        <dbReference type="ARBA" id="ARBA00022695"/>
    </source>
</evidence>
<keyword evidence="7" id="KW-0819">tRNA processing</keyword>
<dbReference type="Gene3D" id="3.30.70.3000">
    <property type="match status" value="2"/>
</dbReference>
<feature type="compositionally biased region" description="Basic and acidic residues" evidence="15">
    <location>
        <begin position="476"/>
        <end position="492"/>
    </location>
</feature>
<dbReference type="GO" id="GO:0000287">
    <property type="term" value="F:magnesium ion binding"/>
    <property type="evidence" value="ECO:0007669"/>
    <property type="project" value="InterPro"/>
</dbReference>
<dbReference type="InterPro" id="IPR038469">
    <property type="entry name" value="tRNAHis_GuaTrfase_Thg1_sf"/>
</dbReference>
<evidence type="ECO:0000256" key="2">
    <source>
        <dbReference type="ARBA" id="ARBA00002939"/>
    </source>
</evidence>
<dbReference type="Pfam" id="PF14413">
    <property type="entry name" value="Thg1C"/>
    <property type="match status" value="1"/>
</dbReference>
<evidence type="ECO:0000256" key="14">
    <source>
        <dbReference type="ARBA" id="ARBA00047281"/>
    </source>
</evidence>
<proteinExistence type="inferred from homology"/>
<dbReference type="Proteomes" id="UP001152607">
    <property type="component" value="Unassembled WGS sequence"/>
</dbReference>
<name>A0A9W4UPT4_9PLEO</name>
<dbReference type="InterPro" id="IPR024956">
    <property type="entry name" value="tRNAHis_GuaTrfase_cat"/>
</dbReference>
<dbReference type="EC" id="2.7.7.79" evidence="4"/>
<evidence type="ECO:0000256" key="6">
    <source>
        <dbReference type="ARBA" id="ARBA00022679"/>
    </source>
</evidence>
<evidence type="ECO:0000256" key="5">
    <source>
        <dbReference type="ARBA" id="ARBA00015443"/>
    </source>
</evidence>
<gene>
    <name evidence="18" type="ORF">PDIGIT_LOCUS13044</name>
</gene>
<keyword evidence="19" id="KW-1185">Reference proteome</keyword>
<feature type="compositionally biased region" description="Low complexity" evidence="15">
    <location>
        <begin position="400"/>
        <end position="422"/>
    </location>
</feature>
<feature type="region of interest" description="Disordered" evidence="15">
    <location>
        <begin position="536"/>
        <end position="577"/>
    </location>
</feature>
<feature type="domain" description="Thg1 C-terminal" evidence="17">
    <location>
        <begin position="140"/>
        <end position="221"/>
    </location>
</feature>
<evidence type="ECO:0000256" key="12">
    <source>
        <dbReference type="ARBA" id="ARBA00023134"/>
    </source>
</evidence>
<evidence type="ECO:0000256" key="13">
    <source>
        <dbReference type="ARBA" id="ARBA00032480"/>
    </source>
</evidence>
<feature type="compositionally biased region" description="Basic and acidic residues" evidence="15">
    <location>
        <begin position="713"/>
        <end position="724"/>
    </location>
</feature>
<feature type="compositionally biased region" description="Polar residues" evidence="15">
    <location>
        <begin position="255"/>
        <end position="266"/>
    </location>
</feature>
<dbReference type="InterPro" id="IPR007537">
    <property type="entry name" value="tRNAHis_GuaTrfase_Thg1"/>
</dbReference>
<evidence type="ECO:0000256" key="7">
    <source>
        <dbReference type="ARBA" id="ARBA00022694"/>
    </source>
</evidence>
<dbReference type="EMBL" id="CAOQHR010000009">
    <property type="protein sequence ID" value="CAI6339880.1"/>
    <property type="molecule type" value="Genomic_DNA"/>
</dbReference>
<sequence>MANSRYGYVRAYEQPDILLPNTYIVVRIDGRGFTKLTARYNFVKPNDVRALHLMNAAAEAVMKELPDLVLAYGQSDEYSFVFPKDCQLFERRASKLTTTIVSTFTANYVFAWSTYFPDTPLTPPLPSFDGRAVCYPSEVNLRDYLSWRQVDCHINNLFNTTFWALVQKGGMERRAAEEELAGTVAADKNEILFSRFGINYNNEPEIFKKGSVLYRDFSPASTQPSITPAKPVEPSPLPLLSHPQPKKLLPRPMSQPLQSTYPSLFQDTPLPMPSDPTTPRGPTFLSTSTTPSPPPSAPDMSIPSFSTSSTEKLSLAYPQTFFPVSPPSNSSGSAASGSTMKSPLPSLTPLPLPPPTLKPSTRPPPSLSPPNPTTHSNFSPLPSPNPGGHETYATIPLQQPSSSKRSKNSVSHSASASLSRPVTVAAPGRPLPKRSPSMSILNFSPPQIPIRISSIPLDAPTRKLSLPSSKAYLLNRAEEKENTSPGRGDHSRTPPLRTMKELPSPPADEDHVIRGAVMGSQPQEWSISPTRESVHLAFGSVDASRSSYDAPPSEPPPRSAKRMSSHSRLHSAPPSSSFFASTMAAADAILSPPLTSRDVNGDWPRTSTRSTSLSPTSTPPATSVPPTHPQSHSQTPRSDPASHQPPKGPPPPKKDRSQCTHNSTHHHIHHPQQRSSSSSKKKNVGGGSKVQDPMEEDGGWLASSSAGGPSDGRPVEKSKTQREKERKKKMKAKVVTEHVDIIKDGFWEKRPWILNGKVG</sequence>